<dbReference type="AlphaFoldDB" id="A0A6J4TL84"/>
<accession>A0A6J4TL84</accession>
<organism evidence="2">
    <name type="scientific">uncultured Solirubrobacteraceae bacterium</name>
    <dbReference type="NCBI Taxonomy" id="1162706"/>
    <lineage>
        <taxon>Bacteria</taxon>
        <taxon>Bacillati</taxon>
        <taxon>Actinomycetota</taxon>
        <taxon>Thermoleophilia</taxon>
        <taxon>Solirubrobacterales</taxon>
        <taxon>Solirubrobacteraceae</taxon>
        <taxon>environmental samples</taxon>
    </lineage>
</organism>
<feature type="non-terminal residue" evidence="2">
    <location>
        <position position="1"/>
    </location>
</feature>
<feature type="compositionally biased region" description="Basic and acidic residues" evidence="1">
    <location>
        <begin position="375"/>
        <end position="388"/>
    </location>
</feature>
<proteinExistence type="predicted"/>
<feature type="region of interest" description="Disordered" evidence="1">
    <location>
        <begin position="1"/>
        <end position="471"/>
    </location>
</feature>
<dbReference type="EMBL" id="CADCVS010000438">
    <property type="protein sequence ID" value="CAA9526087.1"/>
    <property type="molecule type" value="Genomic_DNA"/>
</dbReference>
<feature type="non-terminal residue" evidence="2">
    <location>
        <position position="471"/>
    </location>
</feature>
<feature type="compositionally biased region" description="Low complexity" evidence="1">
    <location>
        <begin position="275"/>
        <end position="292"/>
    </location>
</feature>
<evidence type="ECO:0000256" key="1">
    <source>
        <dbReference type="SAM" id="MobiDB-lite"/>
    </source>
</evidence>
<feature type="compositionally biased region" description="Basic residues" evidence="1">
    <location>
        <begin position="57"/>
        <end position="71"/>
    </location>
</feature>
<feature type="compositionally biased region" description="Basic and acidic residues" evidence="1">
    <location>
        <begin position="1"/>
        <end position="10"/>
    </location>
</feature>
<feature type="compositionally biased region" description="Low complexity" evidence="1">
    <location>
        <begin position="361"/>
        <end position="371"/>
    </location>
</feature>
<feature type="compositionally biased region" description="Basic and acidic residues" evidence="1">
    <location>
        <begin position="208"/>
        <end position="232"/>
    </location>
</feature>
<feature type="compositionally biased region" description="Low complexity" evidence="1">
    <location>
        <begin position="11"/>
        <end position="23"/>
    </location>
</feature>
<feature type="compositionally biased region" description="Basic and acidic residues" evidence="1">
    <location>
        <begin position="174"/>
        <end position="184"/>
    </location>
</feature>
<gene>
    <name evidence="2" type="ORF">AVDCRST_MAG30-3391</name>
</gene>
<feature type="compositionally biased region" description="Basic and acidic residues" evidence="1">
    <location>
        <begin position="129"/>
        <end position="142"/>
    </location>
</feature>
<feature type="compositionally biased region" description="Basic residues" evidence="1">
    <location>
        <begin position="251"/>
        <end position="274"/>
    </location>
</feature>
<feature type="compositionally biased region" description="Basic residues" evidence="1">
    <location>
        <begin position="94"/>
        <end position="104"/>
    </location>
</feature>
<protein>
    <submittedName>
        <fullName evidence="2">Uncharacterized protein</fullName>
    </submittedName>
</protein>
<sequence>AHRAADRADHGQQGPGDVPVDQGGPRRRDGRPARPGVRQRGRRADHLRGLGGPARHAGGRRHRRPRRRARPPARPAADPDPRQPGPHADGPGRRSAHAGRHGRPQARAAGARRPGHRGRAPRPGRRLLRQRELRRRQADHDGLLAARRPQRARHRAADGPGDEPGAPRPRHAEHRPVEHRRLEDPAAAGRRARAAARDPGGGQAAARRAAERLDPGHPRPGEGDAQADDPRGRQAHATRAAGAGLAARAVPGRRGRRRGDRQRPGRPVRGRPGRRPGAALVHEAPAGARGRPAPGPPRQAVRRRRPLARRQAGVDPLQRDGPAGRPPGRAAQRGVLRDGRAAAGEHPGHEPRPLPGRRRPGALARAQALPADGGHPPELRARQGDDRRARHPAARAADPDHRRQAAGLLPPDRGRAADQAVAHGRLPGDGRRAAPGAGRHLPPVDEGPQVRAQPEALQHLHAPPSGRDPGI</sequence>
<name>A0A6J4TL84_9ACTN</name>
<feature type="compositionally biased region" description="Low complexity" evidence="1">
    <location>
        <begin position="235"/>
        <end position="250"/>
    </location>
</feature>
<reference evidence="2" key="1">
    <citation type="submission" date="2020-02" db="EMBL/GenBank/DDBJ databases">
        <authorList>
            <person name="Meier V. D."/>
        </authorList>
    </citation>
    <scope>NUCLEOTIDE SEQUENCE</scope>
    <source>
        <strain evidence="2">AVDCRST_MAG30</strain>
    </source>
</reference>
<evidence type="ECO:0000313" key="2">
    <source>
        <dbReference type="EMBL" id="CAA9526087.1"/>
    </source>
</evidence>
<feature type="compositionally biased region" description="Basic residues" evidence="1">
    <location>
        <begin position="113"/>
        <end position="128"/>
    </location>
</feature>